<sequence length="98" mass="11327">MDEPGREQQRRTIKNVMETSSSYSPKKKIWLTILQSTISYSQMNGHLLLVRNMAKGKKQKSVSYQDSRDSYAYSVHYSLEVSVVPNLTDEKSKECYTV</sequence>
<evidence type="ECO:0000313" key="2">
    <source>
        <dbReference type="Proteomes" id="UP001209540"/>
    </source>
</evidence>
<protein>
    <submittedName>
        <fullName evidence="1">Uncharacterized protein</fullName>
    </submittedName>
</protein>
<dbReference type="Proteomes" id="UP001209540">
    <property type="component" value="Unassembled WGS sequence"/>
</dbReference>
<organism evidence="1 2">
    <name type="scientific">Phascolomyces articulosus</name>
    <dbReference type="NCBI Taxonomy" id="60185"/>
    <lineage>
        <taxon>Eukaryota</taxon>
        <taxon>Fungi</taxon>
        <taxon>Fungi incertae sedis</taxon>
        <taxon>Mucoromycota</taxon>
        <taxon>Mucoromycotina</taxon>
        <taxon>Mucoromycetes</taxon>
        <taxon>Mucorales</taxon>
        <taxon>Lichtheimiaceae</taxon>
        <taxon>Phascolomyces</taxon>
    </lineage>
</organism>
<accession>A0AAD5K5C4</accession>
<keyword evidence="2" id="KW-1185">Reference proteome</keyword>
<gene>
    <name evidence="1" type="ORF">BDA99DRAFT_203954</name>
</gene>
<name>A0AAD5K5C4_9FUNG</name>
<reference evidence="1" key="2">
    <citation type="submission" date="2023-02" db="EMBL/GenBank/DDBJ databases">
        <authorList>
            <consortium name="DOE Joint Genome Institute"/>
            <person name="Mondo S.J."/>
            <person name="Chang Y."/>
            <person name="Wang Y."/>
            <person name="Ahrendt S."/>
            <person name="Andreopoulos W."/>
            <person name="Barry K."/>
            <person name="Beard J."/>
            <person name="Benny G.L."/>
            <person name="Blankenship S."/>
            <person name="Bonito G."/>
            <person name="Cuomo C."/>
            <person name="Desiro A."/>
            <person name="Gervers K.A."/>
            <person name="Hundley H."/>
            <person name="Kuo A."/>
            <person name="LaButti K."/>
            <person name="Lang B.F."/>
            <person name="Lipzen A."/>
            <person name="O'Donnell K."/>
            <person name="Pangilinan J."/>
            <person name="Reynolds N."/>
            <person name="Sandor L."/>
            <person name="Smith M.W."/>
            <person name="Tsang A."/>
            <person name="Grigoriev I.V."/>
            <person name="Stajich J.E."/>
            <person name="Spatafora J.W."/>
        </authorList>
    </citation>
    <scope>NUCLEOTIDE SEQUENCE</scope>
    <source>
        <strain evidence="1">RSA 2281</strain>
    </source>
</reference>
<proteinExistence type="predicted"/>
<evidence type="ECO:0000313" key="1">
    <source>
        <dbReference type="EMBL" id="KAI9251528.1"/>
    </source>
</evidence>
<reference evidence="1" key="1">
    <citation type="journal article" date="2022" name="IScience">
        <title>Evolution of zygomycete secretomes and the origins of terrestrial fungal ecologies.</title>
        <authorList>
            <person name="Chang Y."/>
            <person name="Wang Y."/>
            <person name="Mondo S."/>
            <person name="Ahrendt S."/>
            <person name="Andreopoulos W."/>
            <person name="Barry K."/>
            <person name="Beard J."/>
            <person name="Benny G.L."/>
            <person name="Blankenship S."/>
            <person name="Bonito G."/>
            <person name="Cuomo C."/>
            <person name="Desiro A."/>
            <person name="Gervers K.A."/>
            <person name="Hundley H."/>
            <person name="Kuo A."/>
            <person name="LaButti K."/>
            <person name="Lang B.F."/>
            <person name="Lipzen A."/>
            <person name="O'Donnell K."/>
            <person name="Pangilinan J."/>
            <person name="Reynolds N."/>
            <person name="Sandor L."/>
            <person name="Smith M.E."/>
            <person name="Tsang A."/>
            <person name="Grigoriev I.V."/>
            <person name="Stajich J.E."/>
            <person name="Spatafora J.W."/>
        </authorList>
    </citation>
    <scope>NUCLEOTIDE SEQUENCE</scope>
    <source>
        <strain evidence="1">RSA 2281</strain>
    </source>
</reference>
<dbReference type="AlphaFoldDB" id="A0AAD5K5C4"/>
<dbReference type="EMBL" id="JAIXMP010000030">
    <property type="protein sequence ID" value="KAI9251528.1"/>
    <property type="molecule type" value="Genomic_DNA"/>
</dbReference>
<comment type="caution">
    <text evidence="1">The sequence shown here is derived from an EMBL/GenBank/DDBJ whole genome shotgun (WGS) entry which is preliminary data.</text>
</comment>